<evidence type="ECO:0000313" key="3">
    <source>
        <dbReference type="EMBL" id="CCO20208.1"/>
    </source>
</evidence>
<dbReference type="STRING" id="41875.K8FD77"/>
<evidence type="ECO:0000313" key="4">
    <source>
        <dbReference type="Proteomes" id="UP000198341"/>
    </source>
</evidence>
<dbReference type="PANTHER" id="PTHR31407:SF15">
    <property type="entry name" value="PSBP DOMAIN-CONTAINING PROTEIN 1, CHLOROPLASTIC"/>
    <property type="match status" value="1"/>
</dbReference>
<protein>
    <recommendedName>
        <fullName evidence="2">PsbP C-terminal domain-containing protein</fullName>
    </recommendedName>
</protein>
<dbReference type="GO" id="GO:0019898">
    <property type="term" value="C:extrinsic component of membrane"/>
    <property type="evidence" value="ECO:0007669"/>
    <property type="project" value="InterPro"/>
</dbReference>
<proteinExistence type="predicted"/>
<organism evidence="3 4">
    <name type="scientific">Bathycoccus prasinos</name>
    <dbReference type="NCBI Taxonomy" id="41875"/>
    <lineage>
        <taxon>Eukaryota</taxon>
        <taxon>Viridiplantae</taxon>
        <taxon>Chlorophyta</taxon>
        <taxon>Mamiellophyceae</taxon>
        <taxon>Mamiellales</taxon>
        <taxon>Bathycoccaceae</taxon>
        <taxon>Bathycoccus</taxon>
    </lineage>
</organism>
<name>K8FD77_9CHLO</name>
<feature type="domain" description="PsbP C-terminal" evidence="2">
    <location>
        <begin position="108"/>
        <end position="284"/>
    </location>
</feature>
<dbReference type="eggNOG" id="ENOG502QU0F">
    <property type="taxonomic scope" value="Eukaryota"/>
</dbReference>
<reference evidence="3 4" key="1">
    <citation type="submission" date="2011-10" db="EMBL/GenBank/DDBJ databases">
        <authorList>
            <person name="Genoscope - CEA"/>
        </authorList>
    </citation>
    <scope>NUCLEOTIDE SEQUENCE [LARGE SCALE GENOMIC DNA]</scope>
    <source>
        <strain evidence="3 4">RCC 1105</strain>
    </source>
</reference>
<dbReference type="RefSeq" id="XP_007508591.1">
    <property type="nucleotide sequence ID" value="XM_007508529.1"/>
</dbReference>
<dbReference type="GO" id="GO:0015979">
    <property type="term" value="P:photosynthesis"/>
    <property type="evidence" value="ECO:0007669"/>
    <property type="project" value="InterPro"/>
</dbReference>
<keyword evidence="4" id="KW-1185">Reference proteome</keyword>
<dbReference type="AlphaFoldDB" id="K8FD77"/>
<accession>K8FD77</accession>
<dbReference type="GO" id="GO:0009654">
    <property type="term" value="C:photosystem II oxygen evolving complex"/>
    <property type="evidence" value="ECO:0007669"/>
    <property type="project" value="InterPro"/>
</dbReference>
<evidence type="ECO:0000256" key="1">
    <source>
        <dbReference type="SAM" id="MobiDB-lite"/>
    </source>
</evidence>
<dbReference type="GeneID" id="19011298"/>
<dbReference type="KEGG" id="bpg:Bathy16g01470"/>
<dbReference type="SUPFAM" id="SSF55724">
    <property type="entry name" value="Mog1p/PsbP-like"/>
    <property type="match status" value="1"/>
</dbReference>
<dbReference type="EMBL" id="FO082263">
    <property type="protein sequence ID" value="CCO20208.1"/>
    <property type="molecule type" value="Genomic_DNA"/>
</dbReference>
<dbReference type="GO" id="GO:0005509">
    <property type="term" value="F:calcium ion binding"/>
    <property type="evidence" value="ECO:0007669"/>
    <property type="project" value="InterPro"/>
</dbReference>
<dbReference type="PANTHER" id="PTHR31407">
    <property type="match status" value="1"/>
</dbReference>
<dbReference type="OrthoDB" id="2020255at2759"/>
<dbReference type="InterPro" id="IPR016123">
    <property type="entry name" value="Mog1/PsbP_a/b/a-sand"/>
</dbReference>
<dbReference type="Proteomes" id="UP000198341">
    <property type="component" value="Chromosome 16"/>
</dbReference>
<feature type="region of interest" description="Disordered" evidence="1">
    <location>
        <begin position="36"/>
        <end position="70"/>
    </location>
</feature>
<gene>
    <name evidence="3" type="ordered locus">Bathy16g01470</name>
</gene>
<sequence length="304" mass="33918">MLSLVSFTSSFHVAGTFGSSATTTNTKTVRRRCVLHHHHQQRGSALTTTDDDDVSDDYESSGKKKNKSGLNTRREMMLTLGVSSFVLTGGLGGKDENKAQAFTRPPPGFDLFIDTIDGYEFLRPSSWVEVKGSGNDIFYRNPRNVEENCFVAISSPSSNVYASVRDVGTPEETAEKILKQTLIELTSTRLGIIRESEVVSAKEDLDKDGTAFYDITLRIKSYAAKNQYGLTPEDRPQTLEWDRTFYSRLGTENGRLYELRMQSPSAEFEESKEQYLAGMGKSFRPFEVDTPPPSVGKQLGLNFI</sequence>
<dbReference type="InterPro" id="IPR002683">
    <property type="entry name" value="PsbP_C"/>
</dbReference>
<evidence type="ECO:0000259" key="2">
    <source>
        <dbReference type="Pfam" id="PF01789"/>
    </source>
</evidence>
<dbReference type="Gene3D" id="3.40.1000.10">
    <property type="entry name" value="Mog1/PsbP, alpha/beta/alpha sandwich"/>
    <property type="match status" value="1"/>
</dbReference>
<dbReference type="Pfam" id="PF01789">
    <property type="entry name" value="PsbP"/>
    <property type="match status" value="1"/>
</dbReference>
<feature type="compositionally biased region" description="Acidic residues" evidence="1">
    <location>
        <begin position="49"/>
        <end position="59"/>
    </location>
</feature>